<evidence type="ECO:0000313" key="2">
    <source>
        <dbReference type="Proteomes" id="UP000287872"/>
    </source>
</evidence>
<dbReference type="RefSeq" id="WP_124998650.1">
    <property type="nucleotide sequence ID" value="NZ_BHYK01000004.1"/>
</dbReference>
<accession>A0A401UIH7</accession>
<protein>
    <submittedName>
        <fullName evidence="1">Uncharacterized protein</fullName>
    </submittedName>
</protein>
<dbReference type="AlphaFoldDB" id="A0A401UIH7"/>
<dbReference type="OrthoDB" id="1932288at2"/>
<keyword evidence="2" id="KW-1185">Reference proteome</keyword>
<comment type="caution">
    <text evidence="1">The sequence shown here is derived from an EMBL/GenBank/DDBJ whole genome shotgun (WGS) entry which is preliminary data.</text>
</comment>
<gene>
    <name evidence="1" type="ORF">Ctaglu_09610</name>
</gene>
<reference evidence="1 2" key="1">
    <citation type="submission" date="2018-11" db="EMBL/GenBank/DDBJ databases">
        <title>Genome sequencing and assembly of Clostridium tagluense strain A121.</title>
        <authorList>
            <person name="Murakami T."/>
            <person name="Segawa T."/>
            <person name="Shcherbakova V.A."/>
            <person name="Mori H."/>
            <person name="Yoshimura Y."/>
        </authorList>
    </citation>
    <scope>NUCLEOTIDE SEQUENCE [LARGE SCALE GENOMIC DNA]</scope>
    <source>
        <strain evidence="1 2">A121</strain>
    </source>
</reference>
<evidence type="ECO:0000313" key="1">
    <source>
        <dbReference type="EMBL" id="GCD09338.1"/>
    </source>
</evidence>
<proteinExistence type="predicted"/>
<sequence length="84" mass="9345">METKDLWVKINYSQDGNESLAITYATSKGKANHSSKYLICGGMYNRNGGTIMFKAKNIEEATEIANNNLVANAGSNKHEYIKRI</sequence>
<dbReference type="EMBL" id="BHYK01000004">
    <property type="protein sequence ID" value="GCD09338.1"/>
    <property type="molecule type" value="Genomic_DNA"/>
</dbReference>
<organism evidence="1 2">
    <name type="scientific">Clostridium tagluense</name>
    <dbReference type="NCBI Taxonomy" id="360422"/>
    <lineage>
        <taxon>Bacteria</taxon>
        <taxon>Bacillati</taxon>
        <taxon>Bacillota</taxon>
        <taxon>Clostridia</taxon>
        <taxon>Eubacteriales</taxon>
        <taxon>Clostridiaceae</taxon>
        <taxon>Clostridium</taxon>
    </lineage>
</organism>
<dbReference type="Proteomes" id="UP000287872">
    <property type="component" value="Unassembled WGS sequence"/>
</dbReference>
<name>A0A401UIH7_9CLOT</name>